<organism evidence="3 4">
    <name type="scientific">Periplaneta americana</name>
    <name type="common">American cockroach</name>
    <name type="synonym">Blatta americana</name>
    <dbReference type="NCBI Taxonomy" id="6978"/>
    <lineage>
        <taxon>Eukaryota</taxon>
        <taxon>Metazoa</taxon>
        <taxon>Ecdysozoa</taxon>
        <taxon>Arthropoda</taxon>
        <taxon>Hexapoda</taxon>
        <taxon>Insecta</taxon>
        <taxon>Pterygota</taxon>
        <taxon>Neoptera</taxon>
        <taxon>Polyneoptera</taxon>
        <taxon>Dictyoptera</taxon>
        <taxon>Blattodea</taxon>
        <taxon>Blattoidea</taxon>
        <taxon>Blattidae</taxon>
        <taxon>Blattinae</taxon>
        <taxon>Periplaneta</taxon>
    </lineage>
</organism>
<dbReference type="PROSITE" id="PS51896">
    <property type="entry name" value="ZF_C4H2"/>
    <property type="match status" value="1"/>
</dbReference>
<gene>
    <name evidence="3" type="ORF">ANN_16135</name>
</gene>
<feature type="region of interest" description="Disordered" evidence="1">
    <location>
        <begin position="458"/>
        <end position="477"/>
    </location>
</feature>
<evidence type="ECO:0000313" key="3">
    <source>
        <dbReference type="EMBL" id="KAJ4433823.1"/>
    </source>
</evidence>
<sequence>MTTDERTIFAKLEALKEIRAKTIQLEKMKLRIIHEVEATEQEDKCLSEYKQEMDLLMQEKMAHVEELRQIHADINAVSNGITSVLSYASETWPLSKSDATLLCTFERKIPRQIFGPVRENGTWRRRYNFELYRLYNEPDIVKFIKIRRLDWIGHVVRMQDDRVAKRVFKFIPMERKKVGRPRLRWEDCVMDDIKTLGVRNWRSLALDREEWRKLLKKARPLKGCRAIGGGGDDDDDDDDDDDMENVIKQAEESRNRALDTAKRIHEEYRPLKLDIDRMRREYLGLERLPELHEEEGDLITPENSSETSTCTWRCVQQCENGTTSIPHQKEDQDTATSWKLMGSVFWDADRMILVEFLESGQTTDAARYFEKHFKSDWRPEMREEATTLTSLALAHQGAASAFLAPTQPPLQLVASSNKPEQRPMPPAPGPAPTFRQQPPPMKSCLSCHQQIHRNAPICPLCKAKSRSRNPKKPKKKD</sequence>
<comment type="caution">
    <text evidence="3">The sequence shown here is derived from an EMBL/GenBank/DDBJ whole genome shotgun (WGS) entry which is preliminary data.</text>
</comment>
<evidence type="ECO:0000313" key="4">
    <source>
        <dbReference type="Proteomes" id="UP001148838"/>
    </source>
</evidence>
<dbReference type="PANTHER" id="PTHR31058:SF2">
    <property type="entry name" value="ZINC FINGER C4H2 DOMAIN-CONTAINING PROTEIN"/>
    <property type="match status" value="1"/>
</dbReference>
<dbReference type="Pfam" id="PF10146">
    <property type="entry name" value="zf-C4H2"/>
    <property type="match status" value="2"/>
</dbReference>
<proteinExistence type="predicted"/>
<reference evidence="3 4" key="1">
    <citation type="journal article" date="2022" name="Allergy">
        <title>Genome assembly and annotation of Periplaneta americana reveal a comprehensive cockroach allergen profile.</title>
        <authorList>
            <person name="Wang L."/>
            <person name="Xiong Q."/>
            <person name="Saelim N."/>
            <person name="Wang L."/>
            <person name="Nong W."/>
            <person name="Wan A.T."/>
            <person name="Shi M."/>
            <person name="Liu X."/>
            <person name="Cao Q."/>
            <person name="Hui J.H.L."/>
            <person name="Sookrung N."/>
            <person name="Leung T.F."/>
            <person name="Tungtrongchitr A."/>
            <person name="Tsui S.K.W."/>
        </authorList>
    </citation>
    <scope>NUCLEOTIDE SEQUENCE [LARGE SCALE GENOMIC DNA]</scope>
    <source>
        <strain evidence="3">PWHHKU_190912</strain>
    </source>
</reference>
<feature type="domain" description="C4H2-type" evidence="2">
    <location>
        <begin position="436"/>
        <end position="477"/>
    </location>
</feature>
<evidence type="ECO:0000259" key="2">
    <source>
        <dbReference type="PROSITE" id="PS51896"/>
    </source>
</evidence>
<dbReference type="EMBL" id="JAJSOF020000027">
    <property type="protein sequence ID" value="KAJ4433823.1"/>
    <property type="molecule type" value="Genomic_DNA"/>
</dbReference>
<keyword evidence="4" id="KW-1185">Reference proteome</keyword>
<name>A0ABQ8SIK8_PERAM</name>
<feature type="compositionally biased region" description="Basic residues" evidence="1">
    <location>
        <begin position="463"/>
        <end position="477"/>
    </location>
</feature>
<feature type="compositionally biased region" description="Pro residues" evidence="1">
    <location>
        <begin position="422"/>
        <end position="441"/>
    </location>
</feature>
<dbReference type="InterPro" id="IPR044069">
    <property type="entry name" value="ZF_C4H2"/>
</dbReference>
<dbReference type="InterPro" id="IPR018482">
    <property type="entry name" value="Znf-C4H2"/>
</dbReference>
<dbReference type="PANTHER" id="PTHR31058">
    <property type="entry name" value="ZINC FINGER C4H2 DOMAIN-CONTAINING PROTEIN"/>
    <property type="match status" value="1"/>
</dbReference>
<evidence type="ECO:0000256" key="1">
    <source>
        <dbReference type="SAM" id="MobiDB-lite"/>
    </source>
</evidence>
<feature type="region of interest" description="Disordered" evidence="1">
    <location>
        <begin position="414"/>
        <end position="444"/>
    </location>
</feature>
<accession>A0ABQ8SIK8</accession>
<protein>
    <recommendedName>
        <fullName evidence="2">C4H2-type domain-containing protein</fullName>
    </recommendedName>
</protein>
<dbReference type="Proteomes" id="UP001148838">
    <property type="component" value="Unassembled WGS sequence"/>
</dbReference>